<evidence type="ECO:0000313" key="10">
    <source>
        <dbReference type="EMBL" id="OYQ16716.1"/>
    </source>
</evidence>
<evidence type="ECO:0000256" key="7">
    <source>
        <dbReference type="ARBA" id="ARBA00023136"/>
    </source>
</evidence>
<dbReference type="Proteomes" id="UP000216361">
    <property type="component" value="Unassembled WGS sequence"/>
</dbReference>
<gene>
    <name evidence="10" type="ORF">CHR90_17165</name>
</gene>
<comment type="similarity">
    <text evidence="2">Belongs to the binding-protein-dependent transport system permease family. CysTW subfamily.</text>
</comment>
<evidence type="ECO:0000256" key="8">
    <source>
        <dbReference type="RuleBase" id="RU363032"/>
    </source>
</evidence>
<reference evidence="10 11" key="1">
    <citation type="submission" date="2017-07" db="EMBL/GenBank/DDBJ databases">
        <title>Elstera cyanobacteriorum sp. nov., a novel bacterium isolated from cyanobacterial aggregates in a eutrophic lake.</title>
        <authorList>
            <person name="Cai H."/>
        </authorList>
    </citation>
    <scope>NUCLEOTIDE SEQUENCE [LARGE SCALE GENOMIC DNA]</scope>
    <source>
        <strain evidence="10 11">TH019</strain>
    </source>
</reference>
<feature type="domain" description="ABC transmembrane type-1" evidence="9">
    <location>
        <begin position="85"/>
        <end position="291"/>
    </location>
</feature>
<evidence type="ECO:0000256" key="4">
    <source>
        <dbReference type="ARBA" id="ARBA00022475"/>
    </source>
</evidence>
<sequence>MTAPGFLQRLMGRSTVIAIPYVWLGLFFLVPFLIVLTISLSTADTSLSPPFTPLIDWVDHKALQVVLNLGNYMFLFGDDLYVIAYLNSLKTAAVSTIFCLLIGYPMAYAMARADKSVRPILLMMVILPFWTSFLIRIYAWMGILNNNGLLNNLLLWLGVISEPIPIMNTPTAVYIGIVYTYLPFMILPLYSTLEKMDLTLLEAAADLGCRPLRAFWLITLPLSVPGIIAGSMLVFIPVVGEFVVPELLGGPETLMIGNVLWAEFFNNRDWPLASAVAVAMLLLLVAPIMLLQRSQGGSPHAHGGH</sequence>
<dbReference type="InterPro" id="IPR000515">
    <property type="entry name" value="MetI-like"/>
</dbReference>
<dbReference type="OrthoDB" id="7915284at2"/>
<evidence type="ECO:0000256" key="2">
    <source>
        <dbReference type="ARBA" id="ARBA00007069"/>
    </source>
</evidence>
<dbReference type="GO" id="GO:0055085">
    <property type="term" value="P:transmembrane transport"/>
    <property type="evidence" value="ECO:0007669"/>
    <property type="project" value="InterPro"/>
</dbReference>
<keyword evidence="7" id="KW-0472">Membrane</keyword>
<accession>A0A255XIB2</accession>
<dbReference type="RefSeq" id="WP_094410354.1">
    <property type="nucleotide sequence ID" value="NZ_BMJZ01000003.1"/>
</dbReference>
<evidence type="ECO:0000259" key="9">
    <source>
        <dbReference type="PROSITE" id="PS50928"/>
    </source>
</evidence>
<name>A0A255XIB2_9PROT</name>
<dbReference type="Gene3D" id="1.10.3720.10">
    <property type="entry name" value="MetI-like"/>
    <property type="match status" value="1"/>
</dbReference>
<evidence type="ECO:0000313" key="11">
    <source>
        <dbReference type="Proteomes" id="UP000216361"/>
    </source>
</evidence>
<comment type="subcellular location">
    <subcellularLocation>
        <location evidence="1 8">Cell membrane</location>
        <topology evidence="1 8">Multi-pass membrane protein</topology>
    </subcellularLocation>
</comment>
<dbReference type="PROSITE" id="PS50928">
    <property type="entry name" value="ABC_TM1"/>
    <property type="match status" value="1"/>
</dbReference>
<dbReference type="PANTHER" id="PTHR42929:SF3">
    <property type="entry name" value="PUTRESCINE TRANSPORT SYSTEM PERMEASE PROTEIN POTH"/>
    <property type="match status" value="1"/>
</dbReference>
<dbReference type="Pfam" id="PF00528">
    <property type="entry name" value="BPD_transp_1"/>
    <property type="match status" value="1"/>
</dbReference>
<keyword evidence="3 8" id="KW-0813">Transport</keyword>
<dbReference type="CDD" id="cd06261">
    <property type="entry name" value="TM_PBP2"/>
    <property type="match status" value="1"/>
</dbReference>
<dbReference type="EMBL" id="NOXS01000035">
    <property type="protein sequence ID" value="OYQ16716.1"/>
    <property type="molecule type" value="Genomic_DNA"/>
</dbReference>
<keyword evidence="6" id="KW-1133">Transmembrane helix</keyword>
<proteinExistence type="inferred from homology"/>
<keyword evidence="5" id="KW-0812">Transmembrane</keyword>
<evidence type="ECO:0000256" key="1">
    <source>
        <dbReference type="ARBA" id="ARBA00004651"/>
    </source>
</evidence>
<comment type="caution">
    <text evidence="10">The sequence shown here is derived from an EMBL/GenBank/DDBJ whole genome shotgun (WGS) entry which is preliminary data.</text>
</comment>
<keyword evidence="4" id="KW-1003">Cell membrane</keyword>
<organism evidence="10 11">
    <name type="scientific">Elstera cyanobacteriorum</name>
    <dbReference type="NCBI Taxonomy" id="2022747"/>
    <lineage>
        <taxon>Bacteria</taxon>
        <taxon>Pseudomonadati</taxon>
        <taxon>Pseudomonadota</taxon>
        <taxon>Alphaproteobacteria</taxon>
        <taxon>Rhodospirillales</taxon>
        <taxon>Rhodospirillaceae</taxon>
        <taxon>Elstera</taxon>
    </lineage>
</organism>
<evidence type="ECO:0000256" key="6">
    <source>
        <dbReference type="ARBA" id="ARBA00022989"/>
    </source>
</evidence>
<keyword evidence="11" id="KW-1185">Reference proteome</keyword>
<dbReference type="GO" id="GO:0005886">
    <property type="term" value="C:plasma membrane"/>
    <property type="evidence" value="ECO:0007669"/>
    <property type="project" value="UniProtKB-SubCell"/>
</dbReference>
<dbReference type="SUPFAM" id="SSF161098">
    <property type="entry name" value="MetI-like"/>
    <property type="match status" value="1"/>
</dbReference>
<dbReference type="AlphaFoldDB" id="A0A255XIB2"/>
<dbReference type="PANTHER" id="PTHR42929">
    <property type="entry name" value="INNER MEMBRANE ABC TRANSPORTER PERMEASE PROTEIN YDCU-RELATED-RELATED"/>
    <property type="match status" value="1"/>
</dbReference>
<protein>
    <submittedName>
        <fullName evidence="10">Putrescine ABC transporter permease PotH</fullName>
    </submittedName>
</protein>
<dbReference type="InterPro" id="IPR035906">
    <property type="entry name" value="MetI-like_sf"/>
</dbReference>
<evidence type="ECO:0000256" key="5">
    <source>
        <dbReference type="ARBA" id="ARBA00022692"/>
    </source>
</evidence>
<evidence type="ECO:0000256" key="3">
    <source>
        <dbReference type="ARBA" id="ARBA00022448"/>
    </source>
</evidence>